<dbReference type="InterPro" id="IPR025110">
    <property type="entry name" value="AMP-bd_C"/>
</dbReference>
<dbReference type="CDD" id="cd05930">
    <property type="entry name" value="A_NRPS"/>
    <property type="match status" value="1"/>
</dbReference>
<organism evidence="6 7">
    <name type="scientific">Streptoalloteichus hindustanus</name>
    <dbReference type="NCBI Taxonomy" id="2017"/>
    <lineage>
        <taxon>Bacteria</taxon>
        <taxon>Bacillati</taxon>
        <taxon>Actinomycetota</taxon>
        <taxon>Actinomycetes</taxon>
        <taxon>Pseudonocardiales</taxon>
        <taxon>Pseudonocardiaceae</taxon>
        <taxon>Streptoalloteichus</taxon>
    </lineage>
</organism>
<name>A0A1M5QDP9_STRHI</name>
<dbReference type="PANTHER" id="PTHR44845">
    <property type="entry name" value="CARRIER DOMAIN-CONTAINING PROTEIN"/>
    <property type="match status" value="1"/>
</dbReference>
<evidence type="ECO:0000256" key="3">
    <source>
        <dbReference type="ARBA" id="ARBA00022553"/>
    </source>
</evidence>
<gene>
    <name evidence="6" type="ORF">SAMN05444320_12340</name>
</gene>
<dbReference type="InterPro" id="IPR045851">
    <property type="entry name" value="AMP-bd_C_sf"/>
</dbReference>
<evidence type="ECO:0000256" key="1">
    <source>
        <dbReference type="ARBA" id="ARBA00001957"/>
    </source>
</evidence>
<dbReference type="Gene3D" id="1.10.1200.10">
    <property type="entry name" value="ACP-like"/>
    <property type="match status" value="1"/>
</dbReference>
<dbReference type="Gene3D" id="3.40.50.720">
    <property type="entry name" value="NAD(P)-binding Rossmann-like Domain"/>
    <property type="match status" value="1"/>
</dbReference>
<dbReference type="SUPFAM" id="SSF52777">
    <property type="entry name" value="CoA-dependent acyltransferases"/>
    <property type="match status" value="2"/>
</dbReference>
<dbReference type="SUPFAM" id="SSF47336">
    <property type="entry name" value="ACP-like"/>
    <property type="match status" value="1"/>
</dbReference>
<dbReference type="STRING" id="2017.SAMN05444320_12340"/>
<dbReference type="InterPro" id="IPR036736">
    <property type="entry name" value="ACP-like_sf"/>
</dbReference>
<dbReference type="InterPro" id="IPR020806">
    <property type="entry name" value="PKS_PP-bd"/>
</dbReference>
<dbReference type="InterPro" id="IPR000873">
    <property type="entry name" value="AMP-dep_synth/lig_dom"/>
</dbReference>
<dbReference type="SUPFAM" id="SSF56801">
    <property type="entry name" value="Acetyl-CoA synthetase-like"/>
    <property type="match status" value="1"/>
</dbReference>
<dbReference type="Gene3D" id="3.30.559.30">
    <property type="entry name" value="Nonribosomal peptide synthetase, condensation domain"/>
    <property type="match status" value="1"/>
</dbReference>
<keyword evidence="2" id="KW-0596">Phosphopantetheine</keyword>
<dbReference type="Gene3D" id="3.40.50.980">
    <property type="match status" value="2"/>
</dbReference>
<dbReference type="FunFam" id="3.40.50.12780:FF:000012">
    <property type="entry name" value="Non-ribosomal peptide synthetase"/>
    <property type="match status" value="1"/>
</dbReference>
<dbReference type="GO" id="GO:0016874">
    <property type="term" value="F:ligase activity"/>
    <property type="evidence" value="ECO:0007669"/>
    <property type="project" value="UniProtKB-KW"/>
</dbReference>
<reference evidence="6 7" key="1">
    <citation type="submission" date="2016-11" db="EMBL/GenBank/DDBJ databases">
        <authorList>
            <person name="Jaros S."/>
            <person name="Januszkiewicz K."/>
            <person name="Wedrychowicz H."/>
        </authorList>
    </citation>
    <scope>NUCLEOTIDE SEQUENCE [LARGE SCALE GENOMIC DNA]</scope>
    <source>
        <strain evidence="6 7">DSM 44523</strain>
    </source>
</reference>
<evidence type="ECO:0000313" key="6">
    <source>
        <dbReference type="EMBL" id="SHH12197.1"/>
    </source>
</evidence>
<dbReference type="PANTHER" id="PTHR44845:SF6">
    <property type="entry name" value="BETA-ALANINE-ACTIVATING ENZYME"/>
    <property type="match status" value="1"/>
</dbReference>
<dbReference type="Pfam" id="PF00668">
    <property type="entry name" value="Condensation"/>
    <property type="match status" value="1"/>
</dbReference>
<evidence type="ECO:0000259" key="5">
    <source>
        <dbReference type="PROSITE" id="PS50075"/>
    </source>
</evidence>
<dbReference type="InterPro" id="IPR009081">
    <property type="entry name" value="PP-bd_ACP"/>
</dbReference>
<evidence type="ECO:0000313" key="7">
    <source>
        <dbReference type="Proteomes" id="UP000184501"/>
    </source>
</evidence>
<dbReference type="InterPro" id="IPR010080">
    <property type="entry name" value="Thioester_reductase-like_dom"/>
</dbReference>
<dbReference type="NCBIfam" id="TIGR01746">
    <property type="entry name" value="Thioester-redct"/>
    <property type="match status" value="1"/>
</dbReference>
<dbReference type="EMBL" id="FQVN01000023">
    <property type="protein sequence ID" value="SHH12197.1"/>
    <property type="molecule type" value="Genomic_DNA"/>
</dbReference>
<keyword evidence="4" id="KW-0436">Ligase</keyword>
<keyword evidence="7" id="KW-1185">Reference proteome</keyword>
<dbReference type="NCBIfam" id="TIGR01733">
    <property type="entry name" value="AA-adenyl-dom"/>
    <property type="match status" value="1"/>
</dbReference>
<dbReference type="InterPro" id="IPR013120">
    <property type="entry name" value="FAR_NAD-bd"/>
</dbReference>
<dbReference type="GO" id="GO:0031177">
    <property type="term" value="F:phosphopantetheine binding"/>
    <property type="evidence" value="ECO:0007669"/>
    <property type="project" value="InterPro"/>
</dbReference>
<sequence>MPLPSGARRPVTAAQAGIWSGQRIDEDSPVYNAAEYVEISGPVDPAVFEAAVRAAVAEAETLHVRFDADAEGVWQTPDPVADWDFPHVDVSGEPDPDAAADAWMRADLARVVDLARGPLFTQALLRTGSDRFRWYQRVHHIALDGFGHSLLARRVAELYTATAAGAEAPAASFGSLEAVVAEDVEYRSSDRFRRDREFWLERLADRPEVVGLAERVAPMSWESLRETTAIDASTMDAVGAVARQGKTSWPEVLLAAVAGYLARATGAGEVVLGLPVMGRMGSASLRVPCMAMNIVPLRVPVAPDASLLDLVAVVTAELRRVRPHQRYRYEDLKRELRLIGGDRRLFGPVVNIMPFDYDLRFAGHRGTVHNVSAGPVEDLSIAVYHRSDGMSPRLDFDANPALYTAEDLAAHQRSFLSLLDSAIATPDAPLSEMDVSLPVASSGATPSVLDGGPLPTPARDVTDLVGEQAARQPDAVAVEHGDVRITYGDLVARARDLAARLGELGAGPDLPVAVVLPRGVDAVVAFLGVLFAGAGYLPLDPHGPRNRTSAVLADAGPRLLVTTAEHVDAVPQDFPGRTVLLDERAGTGAEIQAEPPTPRPEHPAYVIYTSGSTGQPNGVAVGRGALANFVAGATHRYEFRGDDRVLQFAPLHFDASVEEIFLTLCAGATLVVRTEEMLDSVPGFLNACAELGITVLDLPTAFWHEVAYGVSTGAAALPASVRAVVIGGEAALPERVARWRASVSPDVRLLNTYGPTEATVVATVATLSGDGAAGHVVDEVPIGRPLPGVTAVVVGRNRRPVPMGETGELCLLGGGLANGYLGRPELNEARFVVLSAMPGRPRAYRTGDLARCRADGALVFVGRVDDEFKISGHRVDPTEIETVLLAHPGVREAAVVGHVLDGGVKRLSAHVVPADIGTADTNSANGTGVPTTAELRAHLRASLPAAVVPASVVVTDRLPRTSSGKIDRKALRARGFRPEEGPAESTATTDAERAVLRVWHEVLGVPGLSTQDDFFELGGQSLQAIQVANRLGVELGRTVPVATLFRHPTAAALAEALDQEHGAGRADEGLPPLAAADAVLGEDVVPSGLVPVLAERPRRVLLTGATGFVGAHLLNELLTSTDAQVVCLVRAEDAAGATRRVRDALTRQRLPVAAVADRVVALPADLARPRLGLDPDRFAELARTCDVIYHNAAVVSVVREYRSLRAANVVGTREVLRLAAAERPVPVHHVSTLAVGPPDAVSPEVPEAFVPAHAGLRDGYQQSKWVAERLVEQAGERGLPVTVYRLGRVVGAPDTGVVNEQDLVWRLLLPGIRAGALPALAVAETWTPVDYVARAVVRLSSTPPRPGEAGRVVNVAPVPAVRLTDLAGWVRDYGYPVDHLDVPEWCARVAADTGGSDAESTATLVFFDLQAEDAPAFRLGAVRSENLRRGLAGTGIECPAADRALLHRYLDHCVETGLLPAPRPSRV</sequence>
<dbReference type="GO" id="GO:0008610">
    <property type="term" value="P:lipid biosynthetic process"/>
    <property type="evidence" value="ECO:0007669"/>
    <property type="project" value="UniProtKB-ARBA"/>
</dbReference>
<dbReference type="SMART" id="SM00823">
    <property type="entry name" value="PKS_PP"/>
    <property type="match status" value="1"/>
</dbReference>
<dbReference type="RefSeq" id="WP_073490159.1">
    <property type="nucleotide sequence ID" value="NZ_FQVN01000023.1"/>
</dbReference>
<evidence type="ECO:0000256" key="2">
    <source>
        <dbReference type="ARBA" id="ARBA00022450"/>
    </source>
</evidence>
<dbReference type="PROSITE" id="PS50075">
    <property type="entry name" value="CARRIER"/>
    <property type="match status" value="1"/>
</dbReference>
<dbReference type="Gene3D" id="3.30.559.10">
    <property type="entry name" value="Chloramphenicol acetyltransferase-like domain"/>
    <property type="match status" value="1"/>
</dbReference>
<dbReference type="Gene3D" id="3.30.300.30">
    <property type="match status" value="1"/>
</dbReference>
<dbReference type="OrthoDB" id="2472181at2"/>
<dbReference type="Gene3D" id="2.30.38.10">
    <property type="entry name" value="Luciferase, Domain 3"/>
    <property type="match status" value="1"/>
</dbReference>
<evidence type="ECO:0000256" key="4">
    <source>
        <dbReference type="ARBA" id="ARBA00022598"/>
    </source>
</evidence>
<accession>A0A1M5QDP9</accession>
<proteinExistence type="predicted"/>
<dbReference type="InterPro" id="IPR036291">
    <property type="entry name" value="NAD(P)-bd_dom_sf"/>
</dbReference>
<feature type="domain" description="Carrier" evidence="5">
    <location>
        <begin position="986"/>
        <end position="1061"/>
    </location>
</feature>
<keyword evidence="3" id="KW-0597">Phosphoprotein</keyword>
<dbReference type="Proteomes" id="UP000184501">
    <property type="component" value="Unassembled WGS sequence"/>
</dbReference>
<dbReference type="SUPFAM" id="SSF51735">
    <property type="entry name" value="NAD(P)-binding Rossmann-fold domains"/>
    <property type="match status" value="1"/>
</dbReference>
<protein>
    <submittedName>
        <fullName evidence="6">Nonribosomal peptide synthetase MxcG</fullName>
    </submittedName>
</protein>
<comment type="cofactor">
    <cofactor evidence="1">
        <name>pantetheine 4'-phosphate</name>
        <dbReference type="ChEBI" id="CHEBI:47942"/>
    </cofactor>
</comment>
<dbReference type="CDD" id="cd05235">
    <property type="entry name" value="SDR_e1"/>
    <property type="match status" value="1"/>
</dbReference>
<dbReference type="Pfam" id="PF07993">
    <property type="entry name" value="NAD_binding_4"/>
    <property type="match status" value="1"/>
</dbReference>
<dbReference type="InterPro" id="IPR023213">
    <property type="entry name" value="CAT-like_dom_sf"/>
</dbReference>
<dbReference type="Pfam" id="PF00550">
    <property type="entry name" value="PP-binding"/>
    <property type="match status" value="1"/>
</dbReference>
<dbReference type="InterPro" id="IPR001242">
    <property type="entry name" value="Condensation_dom"/>
</dbReference>
<dbReference type="Pfam" id="PF13193">
    <property type="entry name" value="AMP-binding_C"/>
    <property type="match status" value="1"/>
</dbReference>
<dbReference type="InterPro" id="IPR010071">
    <property type="entry name" value="AA_adenyl_dom"/>
</dbReference>
<dbReference type="Pfam" id="PF00501">
    <property type="entry name" value="AMP-binding"/>
    <property type="match status" value="1"/>
</dbReference>